<dbReference type="PANTHER" id="PTHR10997:SF9">
    <property type="entry name" value="IMPORTIN-9"/>
    <property type="match status" value="1"/>
</dbReference>
<keyword evidence="4" id="KW-0653">Protein transport</keyword>
<evidence type="ECO:0000256" key="4">
    <source>
        <dbReference type="ARBA" id="ARBA00022927"/>
    </source>
</evidence>
<dbReference type="Pfam" id="PF25018">
    <property type="entry name" value="HEAT_IPO9_c"/>
    <property type="match status" value="1"/>
</dbReference>
<evidence type="ECO:0000256" key="3">
    <source>
        <dbReference type="ARBA" id="ARBA00022448"/>
    </source>
</evidence>
<dbReference type="InterPro" id="IPR011989">
    <property type="entry name" value="ARM-like"/>
</dbReference>
<evidence type="ECO:0000313" key="7">
    <source>
        <dbReference type="RefSeq" id="XP_016488166.1"/>
    </source>
</evidence>
<dbReference type="KEGG" id="nta:107808188"/>
<evidence type="ECO:0000256" key="1">
    <source>
        <dbReference type="ARBA" id="ARBA00004123"/>
    </source>
</evidence>
<comment type="similarity">
    <text evidence="2">Belongs to the importin beta family.</text>
</comment>
<evidence type="ECO:0000256" key="5">
    <source>
        <dbReference type="ARBA" id="ARBA00023242"/>
    </source>
</evidence>
<keyword evidence="3" id="KW-0813">Transport</keyword>
<comment type="subcellular location">
    <subcellularLocation>
        <location evidence="1">Nucleus</location>
    </subcellularLocation>
</comment>
<organism evidence="7">
    <name type="scientific">Nicotiana tabacum</name>
    <name type="common">Common tobacco</name>
    <dbReference type="NCBI Taxonomy" id="4097"/>
    <lineage>
        <taxon>Eukaryota</taxon>
        <taxon>Viridiplantae</taxon>
        <taxon>Streptophyta</taxon>
        <taxon>Embryophyta</taxon>
        <taxon>Tracheophyta</taxon>
        <taxon>Spermatophyta</taxon>
        <taxon>Magnoliopsida</taxon>
        <taxon>eudicotyledons</taxon>
        <taxon>Gunneridae</taxon>
        <taxon>Pentapetalae</taxon>
        <taxon>asterids</taxon>
        <taxon>lamiids</taxon>
        <taxon>Solanales</taxon>
        <taxon>Solanaceae</taxon>
        <taxon>Nicotianoideae</taxon>
        <taxon>Nicotianeae</taxon>
        <taxon>Nicotiana</taxon>
    </lineage>
</organism>
<dbReference type="InterPro" id="IPR058669">
    <property type="entry name" value="TPR_IPO7/11-like"/>
</dbReference>
<name>A0A1S4BH35_TOBAC</name>
<dbReference type="FunFam" id="1.25.10.10:FF:000459">
    <property type="entry name" value="ARM repeat superfamily protein"/>
    <property type="match status" value="1"/>
</dbReference>
<protein>
    <submittedName>
        <fullName evidence="7">Importin-9</fullName>
    </submittedName>
</protein>
<dbReference type="GO" id="GO:0031267">
    <property type="term" value="F:small GTPase binding"/>
    <property type="evidence" value="ECO:0007669"/>
    <property type="project" value="InterPro"/>
</dbReference>
<dbReference type="STRING" id="4097.A0A1S4BH35"/>
<dbReference type="PaxDb" id="4097-A0A1S4BH35"/>
<dbReference type="SMR" id="A0A1S4BH35"/>
<dbReference type="OrthoDB" id="431626at2759"/>
<dbReference type="InterPro" id="IPR001494">
    <property type="entry name" value="Importin-beta_N"/>
</dbReference>
<dbReference type="PROSITE" id="PS50166">
    <property type="entry name" value="IMPORTIN_B_NT"/>
    <property type="match status" value="1"/>
</dbReference>
<dbReference type="InterPro" id="IPR056840">
    <property type="entry name" value="HEAT_IPO9_central"/>
</dbReference>
<dbReference type="PANTHER" id="PTHR10997">
    <property type="entry name" value="IMPORTIN-7, 8, 11"/>
    <property type="match status" value="1"/>
</dbReference>
<evidence type="ECO:0000256" key="2">
    <source>
        <dbReference type="ARBA" id="ARBA00007991"/>
    </source>
</evidence>
<proteinExistence type="inferred from homology"/>
<evidence type="ECO:0000259" key="6">
    <source>
        <dbReference type="PROSITE" id="PS50166"/>
    </source>
</evidence>
<dbReference type="SMART" id="SM00913">
    <property type="entry name" value="IBN_N"/>
    <property type="match status" value="1"/>
</dbReference>
<keyword evidence="5" id="KW-0539">Nucleus</keyword>
<sequence length="1044" mass="115296">SLSILSSLEGFGSALCRIAARRELSLGLRQLAAVILKQFIKKHWQEDEEGFEHPVVSSDEKVAIRGLLLPLLDDPHRKICTAIGMAVASIAHYDWPEDWPDLLPSLMKCISDQTNMNAVHGALRCLALVSADLDDMMVPKLVPVLFPCLHAIVSSPQIYEKPLRMKALSIVYACTSMLGAMSGVYKTETTAMMSPMLQSWIKQFSSILEHPVQSEDPDDWSIRMEVIKCLNQFLQNFPSLMESQFRVFMGPLWQSFVSSLGVYTRSSIEGIEDPYDGRYDSDGAEQSLESFIIQLFEFLLTILGSPKFVKVVGSNVKELVYYTIAFMQTTDQQIHTWSIDANQYVADEDDNTYSCRASGALLLEEVISSCGTQGIHAIIDSAKARFSESQQEKASGASGWWKMREATLFALASVSEQLLEAEVPEITKVSLGNTLEQILSEDMATGVNEYPFLYARMFSSIAKFSSMVSQGLIEHFLYAAIKALSMDMPPPVKVGACRALSQLLPDTNKEVLRPHFLDLFSSLTDLLKHASDETMHLVLETLQETVKAGPEFAVSTEPVLSPIILNMWASNVVDPFVSIDALEVLEAIKNAPGCMHPLVSRVLPYIGPILNKPHQQPEGLVAGSLDLVTMLLKNAPTHIVKAVYEVSFDPVVRIVLQSDDHSEMQNATQCLAALISGGKEELLAWGGDTAFAMRSLLDVASRTMRLCCYKWNARRIGMKKKIRRGVALGGVQPDGKKLTTSILLLSISFFRLLDPDLESSGALFVGSYILQLILHLPSQMAQHIRDLVAALVRRMQSCKISGLRSSLLVIFARLVHMSAPRVEQFIELLVSIPAEGHPNSLAYLMFEWTKQQGEIQGAYQIKVTTTALALLLSTKHVELGKLNVQGHLIQSTAGITTRSKAKIAPDQWTLVPLPGKILASLADTLIEIQEQVLVGGDEDSDWEEVQEGDVETDEAVLLSSSVIPRGRPSYDYLDAMAKAFDEDGDDGDDDDLLSGADPLNEINLVNYIVDFLKKFAHSDGAIFSHLLQSLTKAQKDAIQMVLKQ</sequence>
<dbReference type="Gene3D" id="1.25.10.10">
    <property type="entry name" value="Leucine-rich Repeat Variant"/>
    <property type="match status" value="2"/>
</dbReference>
<dbReference type="SUPFAM" id="SSF48371">
    <property type="entry name" value="ARM repeat"/>
    <property type="match status" value="1"/>
</dbReference>
<dbReference type="RefSeq" id="XP_016488166.1">
    <property type="nucleotide sequence ID" value="XM_016632680.1"/>
</dbReference>
<dbReference type="OMA" id="FINCIVT"/>
<dbReference type="GO" id="GO:0005635">
    <property type="term" value="C:nuclear envelope"/>
    <property type="evidence" value="ECO:0000318"/>
    <property type="project" value="GO_Central"/>
</dbReference>
<dbReference type="Pfam" id="PF25758">
    <property type="entry name" value="TPR_IPO11"/>
    <property type="match status" value="1"/>
</dbReference>
<dbReference type="AlphaFoldDB" id="A0A1S4BH35"/>
<feature type="domain" description="Importin N-terminal" evidence="6">
    <location>
        <begin position="1"/>
        <end position="74"/>
    </location>
</feature>
<accession>A0A1S4BH35</accession>
<feature type="non-terminal residue" evidence="7">
    <location>
        <position position="1"/>
    </location>
</feature>
<dbReference type="GO" id="GO:0006606">
    <property type="term" value="P:protein import into nucleus"/>
    <property type="evidence" value="ECO:0000318"/>
    <property type="project" value="GO_Central"/>
</dbReference>
<dbReference type="GO" id="GO:0005829">
    <property type="term" value="C:cytosol"/>
    <property type="evidence" value="ECO:0000318"/>
    <property type="project" value="GO_Central"/>
</dbReference>
<dbReference type="InterPro" id="IPR016024">
    <property type="entry name" value="ARM-type_fold"/>
</dbReference>
<gene>
    <name evidence="7" type="primary">LOC107808188</name>
</gene>
<dbReference type="Pfam" id="PF03810">
    <property type="entry name" value="IBN_N"/>
    <property type="match status" value="1"/>
</dbReference>
<reference evidence="7" key="1">
    <citation type="submission" date="2025-08" db="UniProtKB">
        <authorList>
            <consortium name="RefSeq"/>
        </authorList>
    </citation>
    <scope>IDENTIFICATION</scope>
</reference>